<reference evidence="2" key="2">
    <citation type="submission" date="2015-01" db="EMBL/GenBank/DDBJ databases">
        <title>Evolutionary Origins and Diversification of the Mycorrhizal Mutualists.</title>
        <authorList>
            <consortium name="DOE Joint Genome Institute"/>
            <consortium name="Mycorrhizal Genomics Consortium"/>
            <person name="Kohler A."/>
            <person name="Kuo A."/>
            <person name="Nagy L.G."/>
            <person name="Floudas D."/>
            <person name="Copeland A."/>
            <person name="Barry K.W."/>
            <person name="Cichocki N."/>
            <person name="Veneault-Fourrey C."/>
            <person name="LaButti K."/>
            <person name="Lindquist E.A."/>
            <person name="Lipzen A."/>
            <person name="Lundell T."/>
            <person name="Morin E."/>
            <person name="Murat C."/>
            <person name="Riley R."/>
            <person name="Ohm R."/>
            <person name="Sun H."/>
            <person name="Tunlid A."/>
            <person name="Henrissat B."/>
            <person name="Grigoriev I.V."/>
            <person name="Hibbett D.S."/>
            <person name="Martin F."/>
        </authorList>
    </citation>
    <scope>NUCLEOTIDE SEQUENCE [LARGE SCALE GENOMIC DNA]</scope>
    <source>
        <strain evidence="2">Marx 270</strain>
    </source>
</reference>
<evidence type="ECO:0000313" key="1">
    <source>
        <dbReference type="EMBL" id="KIO01435.1"/>
    </source>
</evidence>
<protein>
    <submittedName>
        <fullName evidence="1">Uncharacterized protein</fullName>
    </submittedName>
</protein>
<proteinExistence type="predicted"/>
<accession>A0A0C3NKH2</accession>
<gene>
    <name evidence="1" type="ORF">M404DRAFT_733724</name>
</gene>
<keyword evidence="2" id="KW-1185">Reference proteome</keyword>
<dbReference type="InParanoid" id="A0A0C3NKH2"/>
<name>A0A0C3NKH2_PISTI</name>
<dbReference type="OrthoDB" id="2635683at2759"/>
<sequence>MTMPDFYITDDDVVTGRRRFRIKPFGRSSGHEAAIIGGTLLSVLDNLTEQNRMDVANSLEYATHVALQKTTEDEDFEKFWDEYMNCLFSIGWEKIQDEQANLSLDETTSDTGTVCDFVIDNIRNDPLYTEEEKDLVIQGLEIVRNQTSHREFFRRFTVRKSRGLLGVSTASVEDGVLKLRYSGFMFSCNAEVEDYFNTSTAHIEFVARKEIVEARADQGTIDRLRAQIEEELEQASGDYVSGISIATDVATEQTVETGLWLFEPQSCINFW</sequence>
<evidence type="ECO:0000313" key="2">
    <source>
        <dbReference type="Proteomes" id="UP000054217"/>
    </source>
</evidence>
<organism evidence="1 2">
    <name type="scientific">Pisolithus tinctorius Marx 270</name>
    <dbReference type="NCBI Taxonomy" id="870435"/>
    <lineage>
        <taxon>Eukaryota</taxon>
        <taxon>Fungi</taxon>
        <taxon>Dikarya</taxon>
        <taxon>Basidiomycota</taxon>
        <taxon>Agaricomycotina</taxon>
        <taxon>Agaricomycetes</taxon>
        <taxon>Agaricomycetidae</taxon>
        <taxon>Boletales</taxon>
        <taxon>Sclerodermatineae</taxon>
        <taxon>Pisolithaceae</taxon>
        <taxon>Pisolithus</taxon>
    </lineage>
</organism>
<reference evidence="1 2" key="1">
    <citation type="submission" date="2014-04" db="EMBL/GenBank/DDBJ databases">
        <authorList>
            <consortium name="DOE Joint Genome Institute"/>
            <person name="Kuo A."/>
            <person name="Kohler A."/>
            <person name="Costa M.D."/>
            <person name="Nagy L.G."/>
            <person name="Floudas D."/>
            <person name="Copeland A."/>
            <person name="Barry K.W."/>
            <person name="Cichocki N."/>
            <person name="Veneault-Fourrey C."/>
            <person name="LaButti K."/>
            <person name="Lindquist E.A."/>
            <person name="Lipzen A."/>
            <person name="Lundell T."/>
            <person name="Morin E."/>
            <person name="Murat C."/>
            <person name="Sun H."/>
            <person name="Tunlid A."/>
            <person name="Henrissat B."/>
            <person name="Grigoriev I.V."/>
            <person name="Hibbett D.S."/>
            <person name="Martin F."/>
            <person name="Nordberg H.P."/>
            <person name="Cantor M.N."/>
            <person name="Hua S.X."/>
        </authorList>
    </citation>
    <scope>NUCLEOTIDE SEQUENCE [LARGE SCALE GENOMIC DNA]</scope>
    <source>
        <strain evidence="1 2">Marx 270</strain>
    </source>
</reference>
<dbReference type="Proteomes" id="UP000054217">
    <property type="component" value="Unassembled WGS sequence"/>
</dbReference>
<dbReference type="HOGENOM" id="CLU_098022_0_0_1"/>
<dbReference type="AlphaFoldDB" id="A0A0C3NKH2"/>
<dbReference type="EMBL" id="KN831988">
    <property type="protein sequence ID" value="KIO01435.1"/>
    <property type="molecule type" value="Genomic_DNA"/>
</dbReference>